<name>D4F9U5_EDWTA</name>
<dbReference type="EMBL" id="ADGK01000279">
    <property type="protein sequence ID" value="EFE21469.1"/>
    <property type="molecule type" value="Genomic_DNA"/>
</dbReference>
<gene>
    <name evidence="1" type="ORF">EDWATA_03560</name>
</gene>
<dbReference type="HOGENOM" id="CLU_3308797_0_0_6"/>
<evidence type="ECO:0000313" key="2">
    <source>
        <dbReference type="Proteomes" id="UP000003692"/>
    </source>
</evidence>
<accession>D4F9U5</accession>
<proteinExistence type="predicted"/>
<protein>
    <submittedName>
        <fullName evidence="1">Uncharacterized protein</fullName>
    </submittedName>
</protein>
<organism evidence="1 2">
    <name type="scientific">Edwardsiella tarda ATCC 23685</name>
    <dbReference type="NCBI Taxonomy" id="500638"/>
    <lineage>
        <taxon>Bacteria</taxon>
        <taxon>Pseudomonadati</taxon>
        <taxon>Pseudomonadota</taxon>
        <taxon>Gammaproteobacteria</taxon>
        <taxon>Enterobacterales</taxon>
        <taxon>Hafniaceae</taxon>
        <taxon>Edwardsiella</taxon>
    </lineage>
</organism>
<comment type="caution">
    <text evidence="1">The sequence shown here is derived from an EMBL/GenBank/DDBJ whole genome shotgun (WGS) entry which is preliminary data.</text>
</comment>
<reference evidence="1 2" key="1">
    <citation type="submission" date="2010-02" db="EMBL/GenBank/DDBJ databases">
        <authorList>
            <person name="Weinstock G."/>
            <person name="Sodergren E."/>
            <person name="Clifton S."/>
            <person name="Fulton L."/>
            <person name="Fulton B."/>
            <person name="Courtney L."/>
            <person name="Fronick C."/>
            <person name="Harrison M."/>
            <person name="Strong C."/>
            <person name="Farmer C."/>
            <person name="Delahaunty K."/>
            <person name="Markovic C."/>
            <person name="Hall O."/>
            <person name="Minx P."/>
            <person name="Tomlinson C."/>
            <person name="Mitreva M."/>
            <person name="Nelson J."/>
            <person name="Hou S."/>
            <person name="Wollam A."/>
            <person name="Pepin K.H."/>
            <person name="Johnson M."/>
            <person name="Bhonagiri V."/>
            <person name="Zhang X."/>
            <person name="Suruliraj S."/>
            <person name="Warren W."/>
            <person name="Chinwalla A."/>
            <person name="Mardis E.R."/>
            <person name="Wilson R.K."/>
        </authorList>
    </citation>
    <scope>NUCLEOTIDE SEQUENCE [LARGE SCALE GENOMIC DNA]</scope>
    <source>
        <strain evidence="1 2">ATCC 23685</strain>
    </source>
</reference>
<dbReference type="AlphaFoldDB" id="D4F9U5"/>
<evidence type="ECO:0000313" key="1">
    <source>
        <dbReference type="EMBL" id="EFE21469.1"/>
    </source>
</evidence>
<dbReference type="Proteomes" id="UP000003692">
    <property type="component" value="Unassembled WGS sequence"/>
</dbReference>
<sequence length="39" mass="4419">MPIFKASTGHCSIAAQRQCRLQMTTSIDVLIKFHLNTKE</sequence>